<protein>
    <submittedName>
        <fullName evidence="1">Uncharacterized protein</fullName>
    </submittedName>
</protein>
<keyword evidence="2" id="KW-1185">Reference proteome</keyword>
<proteinExistence type="predicted"/>
<comment type="caution">
    <text evidence="1">The sequence shown here is derived from an EMBL/GenBank/DDBJ whole genome shotgun (WGS) entry which is preliminary data.</text>
</comment>
<reference evidence="1" key="1">
    <citation type="submission" date="2023-07" db="EMBL/GenBank/DDBJ databases">
        <authorList>
            <person name="Kim M.K."/>
        </authorList>
    </citation>
    <scope>NUCLEOTIDE SEQUENCE</scope>
    <source>
        <strain evidence="1">M29</strain>
    </source>
</reference>
<dbReference type="RefSeq" id="WP_305011161.1">
    <property type="nucleotide sequence ID" value="NZ_JAUQSX010000004.1"/>
</dbReference>
<dbReference type="EMBL" id="JAUQSX010000004">
    <property type="protein sequence ID" value="MDO7846473.1"/>
    <property type="molecule type" value="Genomic_DNA"/>
</dbReference>
<sequence>MVRIKIKDSEGAELFGTLPTSWGSTPLAPFLALATAKTMPERCVAVAQMLGVPEEVFLSDVSHLVPIQRAAPWLFDGTLPDATELVPTIYHEGKRYNHVGHLDRINGEQMEALLNFLRDHEANPLASSPALLAVLYCPAKTKQTADVVAAAARAFETLDMAQAWPALAVFLRSSGRAAWSIRTALALEKELRTILETLEAAMPPTTASTTLWQRARGGLVRLWLRNAKKTLSKF</sequence>
<dbReference type="Proteomes" id="UP001167796">
    <property type="component" value="Unassembled WGS sequence"/>
</dbReference>
<evidence type="ECO:0000313" key="1">
    <source>
        <dbReference type="EMBL" id="MDO7846473.1"/>
    </source>
</evidence>
<accession>A0ABT9A9G5</accession>
<gene>
    <name evidence="1" type="ORF">Q5H92_08900</name>
</gene>
<name>A0ABT9A9G5_9BACT</name>
<organism evidence="1 2">
    <name type="scientific">Hymenobacter mellowenesis</name>
    <dbReference type="NCBI Taxonomy" id="3063995"/>
    <lineage>
        <taxon>Bacteria</taxon>
        <taxon>Pseudomonadati</taxon>
        <taxon>Bacteroidota</taxon>
        <taxon>Cytophagia</taxon>
        <taxon>Cytophagales</taxon>
        <taxon>Hymenobacteraceae</taxon>
        <taxon>Hymenobacter</taxon>
    </lineage>
</organism>
<evidence type="ECO:0000313" key="2">
    <source>
        <dbReference type="Proteomes" id="UP001167796"/>
    </source>
</evidence>